<dbReference type="EC" id="3.1.6.1" evidence="9"/>
<keyword evidence="6" id="KW-0106">Calcium</keyword>
<dbReference type="Gene3D" id="3.40.720.10">
    <property type="entry name" value="Alkaline Phosphatase, subunit A"/>
    <property type="match status" value="1"/>
</dbReference>
<dbReference type="Gene3D" id="3.30.1120.10">
    <property type="match status" value="1"/>
</dbReference>
<evidence type="ECO:0000256" key="7">
    <source>
        <dbReference type="SAM" id="SignalP"/>
    </source>
</evidence>
<keyword evidence="4 7" id="KW-0732">Signal</keyword>
<accession>A0A518I331</accession>
<evidence type="ECO:0000256" key="6">
    <source>
        <dbReference type="ARBA" id="ARBA00022837"/>
    </source>
</evidence>
<dbReference type="Pfam" id="PF00884">
    <property type="entry name" value="Sulfatase"/>
    <property type="match status" value="1"/>
</dbReference>
<keyword evidence="3" id="KW-0479">Metal-binding</keyword>
<comment type="cofactor">
    <cofactor evidence="1">
        <name>Ca(2+)</name>
        <dbReference type="ChEBI" id="CHEBI:29108"/>
    </cofactor>
</comment>
<dbReference type="SUPFAM" id="SSF53649">
    <property type="entry name" value="Alkaline phosphatase-like"/>
    <property type="match status" value="1"/>
</dbReference>
<dbReference type="AlphaFoldDB" id="A0A518I331"/>
<evidence type="ECO:0000256" key="2">
    <source>
        <dbReference type="ARBA" id="ARBA00008779"/>
    </source>
</evidence>
<feature type="domain" description="Sulfatase N-terminal" evidence="8">
    <location>
        <begin position="34"/>
        <end position="359"/>
    </location>
</feature>
<comment type="similarity">
    <text evidence="2">Belongs to the sulfatase family.</text>
</comment>
<dbReference type="EMBL" id="CP037423">
    <property type="protein sequence ID" value="QDV47454.1"/>
    <property type="molecule type" value="Genomic_DNA"/>
</dbReference>
<evidence type="ECO:0000313" key="9">
    <source>
        <dbReference type="EMBL" id="QDV47454.1"/>
    </source>
</evidence>
<dbReference type="PROSITE" id="PS00523">
    <property type="entry name" value="SULFATASE_1"/>
    <property type="match status" value="1"/>
</dbReference>
<sequence precursor="true">MNSILRAILILIASTCGQAIAGANDEHADNGKQPNIVLFFVDDLGWYDLGYRNPKFETPHIDQLASESLDFQRAYIASPTCSPSRATLLTGKHPARLQMVRHIPNDTKHGFDEFGRTDKEFNFWEGDPAKFPCRNWLPLEHTSYAEALNELGYYNQFFGKWHLGHEAFHPIKQGFDGQVGTTNAGHPKSYDPPFFKNSDVFADVQDRYLTDALTDQSIRFIEQYDRAQPFMLSMWYYNVHRPPVGRADLVKDFEAKGYSKVDAVYAAQVKAVDESVGRIRQAIREKGIGENTIVIFLSDQGSWYQNLPLRGNKRVDTLCEGGARVPLLIHWPGVTKPKSKNNSLVQSTDLFPTLVEIAGGDHAKHPDLDGVSLVSVIRENSTLDRGEPLFGYRAYQDLYASVREGDWKLLAYRSGKVNLYNIAEDESEQNDLAQTRPGIAKQLTKKLVEWEERMNVEQYSGVK</sequence>
<dbReference type="InterPro" id="IPR017850">
    <property type="entry name" value="Alkaline_phosphatase_core_sf"/>
</dbReference>
<feature type="chain" id="PRO_5022146637" evidence="7">
    <location>
        <begin position="22"/>
        <end position="463"/>
    </location>
</feature>
<dbReference type="PANTHER" id="PTHR42693">
    <property type="entry name" value="ARYLSULFATASE FAMILY MEMBER"/>
    <property type="match status" value="1"/>
</dbReference>
<evidence type="ECO:0000256" key="4">
    <source>
        <dbReference type="ARBA" id="ARBA00022729"/>
    </source>
</evidence>
<dbReference type="InterPro" id="IPR000917">
    <property type="entry name" value="Sulfatase_N"/>
</dbReference>
<organism evidence="9 10">
    <name type="scientific">Stieleria neptunia</name>
    <dbReference type="NCBI Taxonomy" id="2527979"/>
    <lineage>
        <taxon>Bacteria</taxon>
        <taxon>Pseudomonadati</taxon>
        <taxon>Planctomycetota</taxon>
        <taxon>Planctomycetia</taxon>
        <taxon>Pirellulales</taxon>
        <taxon>Pirellulaceae</taxon>
        <taxon>Stieleria</taxon>
    </lineage>
</organism>
<gene>
    <name evidence="9" type="primary">atsA_85</name>
    <name evidence="9" type="ORF">Enr13x_73630</name>
</gene>
<feature type="signal peptide" evidence="7">
    <location>
        <begin position="1"/>
        <end position="21"/>
    </location>
</feature>
<dbReference type="GO" id="GO:0046872">
    <property type="term" value="F:metal ion binding"/>
    <property type="evidence" value="ECO:0007669"/>
    <property type="project" value="UniProtKB-KW"/>
</dbReference>
<evidence type="ECO:0000313" key="10">
    <source>
        <dbReference type="Proteomes" id="UP000319004"/>
    </source>
</evidence>
<proteinExistence type="inferred from homology"/>
<evidence type="ECO:0000259" key="8">
    <source>
        <dbReference type="Pfam" id="PF00884"/>
    </source>
</evidence>
<dbReference type="RefSeq" id="WP_145391581.1">
    <property type="nucleotide sequence ID" value="NZ_CP037423.1"/>
</dbReference>
<dbReference type="OrthoDB" id="9803751at2"/>
<evidence type="ECO:0000256" key="3">
    <source>
        <dbReference type="ARBA" id="ARBA00022723"/>
    </source>
</evidence>
<evidence type="ECO:0000256" key="1">
    <source>
        <dbReference type="ARBA" id="ARBA00001913"/>
    </source>
</evidence>
<protein>
    <submittedName>
        <fullName evidence="9">Arylsulfatase</fullName>
        <ecNumber evidence="9">3.1.6.1</ecNumber>
    </submittedName>
</protein>
<dbReference type="InterPro" id="IPR024607">
    <property type="entry name" value="Sulfatase_CS"/>
</dbReference>
<dbReference type="GO" id="GO:0004065">
    <property type="term" value="F:arylsulfatase activity"/>
    <property type="evidence" value="ECO:0007669"/>
    <property type="project" value="UniProtKB-EC"/>
</dbReference>
<dbReference type="PANTHER" id="PTHR42693:SF42">
    <property type="entry name" value="ARYLSULFATASE G"/>
    <property type="match status" value="1"/>
</dbReference>
<dbReference type="CDD" id="cd16144">
    <property type="entry name" value="ARS_like"/>
    <property type="match status" value="1"/>
</dbReference>
<name>A0A518I331_9BACT</name>
<keyword evidence="5 9" id="KW-0378">Hydrolase</keyword>
<dbReference type="Proteomes" id="UP000319004">
    <property type="component" value="Chromosome"/>
</dbReference>
<evidence type="ECO:0000256" key="5">
    <source>
        <dbReference type="ARBA" id="ARBA00022801"/>
    </source>
</evidence>
<keyword evidence="10" id="KW-1185">Reference proteome</keyword>
<reference evidence="9 10" key="1">
    <citation type="submission" date="2019-03" db="EMBL/GenBank/DDBJ databases">
        <title>Deep-cultivation of Planctomycetes and their phenomic and genomic characterization uncovers novel biology.</title>
        <authorList>
            <person name="Wiegand S."/>
            <person name="Jogler M."/>
            <person name="Boedeker C."/>
            <person name="Pinto D."/>
            <person name="Vollmers J."/>
            <person name="Rivas-Marin E."/>
            <person name="Kohn T."/>
            <person name="Peeters S.H."/>
            <person name="Heuer A."/>
            <person name="Rast P."/>
            <person name="Oberbeckmann S."/>
            <person name="Bunk B."/>
            <person name="Jeske O."/>
            <person name="Meyerdierks A."/>
            <person name="Storesund J.E."/>
            <person name="Kallscheuer N."/>
            <person name="Luecker S."/>
            <person name="Lage O.M."/>
            <person name="Pohl T."/>
            <person name="Merkel B.J."/>
            <person name="Hornburger P."/>
            <person name="Mueller R.-W."/>
            <person name="Bruemmer F."/>
            <person name="Labrenz M."/>
            <person name="Spormann A.M."/>
            <person name="Op den Camp H."/>
            <person name="Overmann J."/>
            <person name="Amann R."/>
            <person name="Jetten M.S.M."/>
            <person name="Mascher T."/>
            <person name="Medema M.H."/>
            <person name="Devos D.P."/>
            <person name="Kaster A.-K."/>
            <person name="Ovreas L."/>
            <person name="Rohde M."/>
            <person name="Galperin M.Y."/>
            <person name="Jogler C."/>
        </authorList>
    </citation>
    <scope>NUCLEOTIDE SEQUENCE [LARGE SCALE GENOMIC DNA]</scope>
    <source>
        <strain evidence="9 10">Enr13</strain>
    </source>
</reference>
<dbReference type="InterPro" id="IPR050738">
    <property type="entry name" value="Sulfatase"/>
</dbReference>
<dbReference type="KEGG" id="snep:Enr13x_73630"/>